<feature type="compositionally biased region" description="Polar residues" evidence="1">
    <location>
        <begin position="560"/>
        <end position="573"/>
    </location>
</feature>
<evidence type="ECO:0000313" key="3">
    <source>
        <dbReference type="Proteomes" id="UP000699462"/>
    </source>
</evidence>
<dbReference type="EMBL" id="JTDF01004482">
    <property type="protein sequence ID" value="KAF8566884.1"/>
    <property type="molecule type" value="Genomic_DNA"/>
</dbReference>
<reference evidence="2 3" key="1">
    <citation type="submission" date="2019-07" db="EMBL/GenBank/DDBJ databases">
        <title>Annotation for the trematode Paragonimus westermani.</title>
        <authorList>
            <person name="Choi Y.-J."/>
        </authorList>
    </citation>
    <scope>NUCLEOTIDE SEQUENCE [LARGE SCALE GENOMIC DNA]</scope>
    <source>
        <strain evidence="2">180907_Pwestermani</strain>
    </source>
</reference>
<organism evidence="2 3">
    <name type="scientific">Paragonimus westermani</name>
    <dbReference type="NCBI Taxonomy" id="34504"/>
    <lineage>
        <taxon>Eukaryota</taxon>
        <taxon>Metazoa</taxon>
        <taxon>Spiralia</taxon>
        <taxon>Lophotrochozoa</taxon>
        <taxon>Platyhelminthes</taxon>
        <taxon>Trematoda</taxon>
        <taxon>Digenea</taxon>
        <taxon>Plagiorchiida</taxon>
        <taxon>Troglotremata</taxon>
        <taxon>Troglotrematidae</taxon>
        <taxon>Paragonimus</taxon>
    </lineage>
</organism>
<dbReference type="AlphaFoldDB" id="A0A8T0DIX2"/>
<protein>
    <submittedName>
        <fullName evidence="2">Uncharacterized protein</fullName>
    </submittedName>
</protein>
<evidence type="ECO:0000313" key="2">
    <source>
        <dbReference type="EMBL" id="KAF8566884.1"/>
    </source>
</evidence>
<proteinExistence type="predicted"/>
<keyword evidence="3" id="KW-1185">Reference proteome</keyword>
<dbReference type="OrthoDB" id="6267799at2759"/>
<feature type="region of interest" description="Disordered" evidence="1">
    <location>
        <begin position="1"/>
        <end position="32"/>
    </location>
</feature>
<gene>
    <name evidence="2" type="ORF">P879_03229</name>
</gene>
<dbReference type="Proteomes" id="UP000699462">
    <property type="component" value="Unassembled WGS sequence"/>
</dbReference>
<sequence length="627" mass="69156">MDRKARSPSPSGPQCTTSTLPSNPQRSVSHSTNSSLLRVAAWVNSIETAVTPQLDSRPTTAPKIDYRHSLESSVNKNNVVAERKTSPVACYHPGQEEYAKPDPGDTFSSILSNVNARIPLPSVSLEFDRPTAHSSKGKLSHEQSQLGTFNVCTTQPSPTRSDFHPSFLFSYKPGHKERTHCVPSSTHNSNLYAVSSSAPSEQRFYTEHKIKGGGTNSTASFGLEKLMPKTTYSSMNSDAIQTYQPYIQPNMIHTTVNCSLRPTLSNVINNSEVNPIHFKSMEVEGQKEKNKKSNGRFRFLTLPLFRSLRLRKEKKAKMKKPQNNDCIVQSPVASTVPHLPSELAHSVMHPPASLCIQMPVMQSVNFDSFLANNCLMHPNSTSTPRRSSAFEDTQRTNREPVLIWDKDFQCNTHYSVQKSENSISKDATKSNCPREHIHFHSQQRPKNTYQFDENIDHPQTGLASAAPVQLNMLNTYAPGLFTTGVCRSRRRSVTGGPASSGYDSMHIGTSELSLSHPDSASDCSALALTVPSQANKESSKLRPSNEVQWFRRHSSAAISHTSGSVGSLTSNISPMHPKPIASHNPTRPEVGKLTTPMTHLHVSSFLGLQSQVSKHLSHVFTSSSFTD</sequence>
<comment type="caution">
    <text evidence="2">The sequence shown here is derived from an EMBL/GenBank/DDBJ whole genome shotgun (WGS) entry which is preliminary data.</text>
</comment>
<feature type="region of interest" description="Disordered" evidence="1">
    <location>
        <begin position="560"/>
        <end position="593"/>
    </location>
</feature>
<feature type="compositionally biased region" description="Polar residues" evidence="1">
    <location>
        <begin position="8"/>
        <end position="32"/>
    </location>
</feature>
<evidence type="ECO:0000256" key="1">
    <source>
        <dbReference type="SAM" id="MobiDB-lite"/>
    </source>
</evidence>
<accession>A0A8T0DIX2</accession>
<name>A0A8T0DIX2_9TREM</name>